<dbReference type="CDD" id="cd22829">
    <property type="entry name" value="Gal_Rha_Lectin_EVA1_EVA1C_rpt2"/>
    <property type="match status" value="1"/>
</dbReference>
<dbReference type="PROSITE" id="PS50228">
    <property type="entry name" value="SUEL_LECTIN"/>
    <property type="match status" value="2"/>
</dbReference>
<feature type="region of interest" description="Disordered" evidence="1">
    <location>
        <begin position="430"/>
        <end position="466"/>
    </location>
</feature>
<dbReference type="Pfam" id="PF02140">
    <property type="entry name" value="SUEL_Lectin"/>
    <property type="match status" value="2"/>
</dbReference>
<dbReference type="Proteomes" id="UP001200034">
    <property type="component" value="Unassembled WGS sequence"/>
</dbReference>
<feature type="region of interest" description="Disordered" evidence="1">
    <location>
        <begin position="571"/>
        <end position="606"/>
    </location>
</feature>
<keyword evidence="2" id="KW-1133">Transmembrane helix</keyword>
<dbReference type="GO" id="GO:0030246">
    <property type="term" value="F:carbohydrate binding"/>
    <property type="evidence" value="ECO:0007669"/>
    <property type="project" value="InterPro"/>
</dbReference>
<sequence>MAESQPHPAQHLQRQQQQQQGRPQLQLQLHASKCRHVHCEKSWSVGWRRVAWLLAVVCLLTRPVMPEVIYRVDPLALLAATLRTYQRAGCDSEQLSLSCPRGTSISIELAQYGRAGDLSDHSLCPPVSQEDLTTTGSAGDAAVIHSGTEIEVKPPETCTVSGLQYALLQTVVDACQKKRHCKFAANSKTHTAGDPCSGIRKFVEIAYKCRPYEFRSKLACENDNMPLMCNPYSRIAIYSASFGHTEKESVQCGNPGQAPAGSVLINREDAAQPTCLVSYATETVMQICHGRRRCSVTADAGTFGRPCKTDVRMYLKVVYTCIPRKVLKDRYETAPEADEPQQTDLDLDQDELYDEDQFYKESEAIPPAPKLQGANSGRAFDFDLSSAAEESTSTLLPPLLSRNDGALEERLQSSLRLLDRIRESFKQPLDAETTTLANGHTSTTTAANDDDDDDDEGEDNATEANSETFTVAGGDRETRYEDGNYFNRRKCQMLDDWGPIGLNCTDEDIVTERVEVVGFLANWLNTYLYIRKHQEQFYLYLIISVTAGVLLCLSIVIGRLTLQKRGGRKKRSSSVSNVAKNFGDSQIDGSGAAGGGNGSGSGNGGNFQQLATGETHLADSFGDDISDIDVDVDLTAPMPLSSLSSRNEVSCK</sequence>
<dbReference type="Gene3D" id="2.60.120.740">
    <property type="match status" value="2"/>
</dbReference>
<evidence type="ECO:0000259" key="3">
    <source>
        <dbReference type="PROSITE" id="PS50228"/>
    </source>
</evidence>
<accession>A0AAD4PTR3</accession>
<feature type="compositionally biased region" description="Polar residues" evidence="1">
    <location>
        <begin position="575"/>
        <end position="588"/>
    </location>
</feature>
<feature type="compositionally biased region" description="Acidic residues" evidence="1">
    <location>
        <begin position="448"/>
        <end position="461"/>
    </location>
</feature>
<feature type="transmembrane region" description="Helical" evidence="2">
    <location>
        <begin position="537"/>
        <end position="562"/>
    </location>
</feature>
<keyword evidence="2" id="KW-0472">Membrane</keyword>
<gene>
    <name evidence="4" type="ORF">KR093_010028</name>
</gene>
<feature type="domain" description="SUEL-type lectin" evidence="3">
    <location>
        <begin position="89"/>
        <end position="210"/>
    </location>
</feature>
<dbReference type="EMBL" id="JAJJHW010000014">
    <property type="protein sequence ID" value="KAH8388568.1"/>
    <property type="molecule type" value="Genomic_DNA"/>
</dbReference>
<organism evidence="4 5">
    <name type="scientific">Drosophila rubida</name>
    <dbReference type="NCBI Taxonomy" id="30044"/>
    <lineage>
        <taxon>Eukaryota</taxon>
        <taxon>Metazoa</taxon>
        <taxon>Ecdysozoa</taxon>
        <taxon>Arthropoda</taxon>
        <taxon>Hexapoda</taxon>
        <taxon>Insecta</taxon>
        <taxon>Pterygota</taxon>
        <taxon>Neoptera</taxon>
        <taxon>Endopterygota</taxon>
        <taxon>Diptera</taxon>
        <taxon>Brachycera</taxon>
        <taxon>Muscomorpha</taxon>
        <taxon>Ephydroidea</taxon>
        <taxon>Drosophilidae</taxon>
        <taxon>Drosophila</taxon>
    </lineage>
</organism>
<dbReference type="PANTHER" id="PTHR46780">
    <property type="entry name" value="PROTEIN EVA-1"/>
    <property type="match status" value="1"/>
</dbReference>
<feature type="compositionally biased region" description="Polar residues" evidence="1">
    <location>
        <begin position="432"/>
        <end position="442"/>
    </location>
</feature>
<proteinExistence type="predicted"/>
<evidence type="ECO:0000256" key="1">
    <source>
        <dbReference type="SAM" id="MobiDB-lite"/>
    </source>
</evidence>
<evidence type="ECO:0000313" key="5">
    <source>
        <dbReference type="Proteomes" id="UP001200034"/>
    </source>
</evidence>
<keyword evidence="5" id="KW-1185">Reference proteome</keyword>
<feature type="compositionally biased region" description="Gly residues" evidence="1">
    <location>
        <begin position="591"/>
        <end position="605"/>
    </location>
</feature>
<name>A0AAD4PTR3_9MUSC</name>
<evidence type="ECO:0000313" key="4">
    <source>
        <dbReference type="EMBL" id="KAH8388568.1"/>
    </source>
</evidence>
<dbReference type="InterPro" id="IPR000922">
    <property type="entry name" value="Lectin_gal-bd_dom"/>
</dbReference>
<protein>
    <recommendedName>
        <fullName evidence="3">SUEL-type lectin domain-containing protein</fullName>
    </recommendedName>
</protein>
<reference evidence="4" key="1">
    <citation type="journal article" date="2021" name="Mol. Ecol. Resour.">
        <title>Phylogenomic analyses of the genus Drosophila reveals genomic signals of climate adaptation.</title>
        <authorList>
            <person name="Li F."/>
            <person name="Rane R.V."/>
            <person name="Luria V."/>
            <person name="Xiong Z."/>
            <person name="Chen J."/>
            <person name="Li Z."/>
            <person name="Catullo R.A."/>
            <person name="Griffin P.C."/>
            <person name="Schiffer M."/>
            <person name="Pearce S."/>
            <person name="Lee S.F."/>
            <person name="McElroy K."/>
            <person name="Stocker A."/>
            <person name="Shirriffs J."/>
            <person name="Cockerell F."/>
            <person name="Coppin C."/>
            <person name="Sgro C.M."/>
            <person name="Karger A."/>
            <person name="Cain J.W."/>
            <person name="Weber J.A."/>
            <person name="Santpere G."/>
            <person name="Kirschner M.W."/>
            <person name="Hoffmann A.A."/>
            <person name="Oakeshott J.G."/>
            <person name="Zhang G."/>
        </authorList>
    </citation>
    <scope>NUCLEOTIDE SEQUENCE</scope>
    <source>
        <strain evidence="4">BGI-SZ-2011g</strain>
    </source>
</reference>
<dbReference type="InterPro" id="IPR043159">
    <property type="entry name" value="Lectin_gal-bd_sf"/>
</dbReference>
<comment type="caution">
    <text evidence="4">The sequence shown here is derived from an EMBL/GenBank/DDBJ whole genome shotgun (WGS) entry which is preliminary data.</text>
</comment>
<evidence type="ECO:0000256" key="2">
    <source>
        <dbReference type="SAM" id="Phobius"/>
    </source>
</evidence>
<dbReference type="CDD" id="cd22828">
    <property type="entry name" value="Gal_Rha_Lectin_EVA1_EVA1C_rpt1"/>
    <property type="match status" value="1"/>
</dbReference>
<dbReference type="AlphaFoldDB" id="A0AAD4PTR3"/>
<feature type="domain" description="SUEL-type lectin" evidence="3">
    <location>
        <begin position="219"/>
        <end position="322"/>
    </location>
</feature>
<keyword evidence="2" id="KW-0812">Transmembrane</keyword>